<evidence type="ECO:0000313" key="2">
    <source>
        <dbReference type="Proteomes" id="UP000036097"/>
    </source>
</evidence>
<name>A0A0J1H167_9GAMM</name>
<sequence length="111" mass="12468">MTIVQASLTVPAHLLPGGIQPSAAEFGFSSVTKTRIKHDSPLGLTQFVFHRPKRILDDQSFESAIHQFMLHLAQGTPCQVEKSFTHSHQLECLSYHMNEGEVIRSEAQWLI</sequence>
<dbReference type="EMBL" id="LDOT01000013">
    <property type="protein sequence ID" value="KLV05573.1"/>
    <property type="molecule type" value="Genomic_DNA"/>
</dbReference>
<protein>
    <submittedName>
        <fullName evidence="1">Uncharacterized protein</fullName>
    </submittedName>
</protein>
<evidence type="ECO:0000313" key="1">
    <source>
        <dbReference type="EMBL" id="KLV05573.1"/>
    </source>
</evidence>
<keyword evidence="2" id="KW-1185">Reference proteome</keyword>
<reference evidence="1 2" key="1">
    <citation type="submission" date="2015-05" db="EMBL/GenBank/DDBJ databases">
        <title>Photobacterium galathea sp. nov.</title>
        <authorList>
            <person name="Machado H."/>
            <person name="Gram L."/>
        </authorList>
    </citation>
    <scope>NUCLEOTIDE SEQUENCE [LARGE SCALE GENOMIC DNA]</scope>
    <source>
        <strain evidence="1 2">CGMCC 1.12159</strain>
    </source>
</reference>
<dbReference type="AlphaFoldDB" id="A0A0J1H167"/>
<dbReference type="PATRIC" id="fig|1195763.3.peg.2412"/>
<accession>A0A0J1H167</accession>
<gene>
    <name evidence="1" type="ORF">ABT56_11480</name>
</gene>
<comment type="caution">
    <text evidence="1">The sequence shown here is derived from an EMBL/GenBank/DDBJ whole genome shotgun (WGS) entry which is preliminary data.</text>
</comment>
<dbReference type="OrthoDB" id="5819042at2"/>
<proteinExistence type="predicted"/>
<dbReference type="RefSeq" id="WP_047879002.1">
    <property type="nucleotide sequence ID" value="NZ_LDOT01000013.1"/>
</dbReference>
<dbReference type="Proteomes" id="UP000036097">
    <property type="component" value="Unassembled WGS sequence"/>
</dbReference>
<organism evidence="1 2">
    <name type="scientific">Photobacterium aquae</name>
    <dbReference type="NCBI Taxonomy" id="1195763"/>
    <lineage>
        <taxon>Bacteria</taxon>
        <taxon>Pseudomonadati</taxon>
        <taxon>Pseudomonadota</taxon>
        <taxon>Gammaproteobacteria</taxon>
        <taxon>Vibrionales</taxon>
        <taxon>Vibrionaceae</taxon>
        <taxon>Photobacterium</taxon>
    </lineage>
</organism>